<evidence type="ECO:0000256" key="7">
    <source>
        <dbReference type="SAM" id="Coils"/>
    </source>
</evidence>
<keyword evidence="2" id="KW-0479">Metal-binding</keyword>
<dbReference type="InterPro" id="IPR051051">
    <property type="entry name" value="E3_ubiq-ligase_TRIM/RNF"/>
</dbReference>
<dbReference type="Gene3D" id="2.60.120.920">
    <property type="match status" value="1"/>
</dbReference>
<evidence type="ECO:0000256" key="4">
    <source>
        <dbReference type="ARBA" id="ARBA00022833"/>
    </source>
</evidence>
<dbReference type="InterPro" id="IPR017907">
    <property type="entry name" value="Znf_RING_CS"/>
</dbReference>
<dbReference type="Gene3D" id="3.30.160.60">
    <property type="entry name" value="Classic Zinc Finger"/>
    <property type="match status" value="1"/>
</dbReference>
<evidence type="ECO:0000259" key="8">
    <source>
        <dbReference type="PROSITE" id="PS50089"/>
    </source>
</evidence>
<evidence type="ECO:0000256" key="1">
    <source>
        <dbReference type="ARBA" id="ARBA00022588"/>
    </source>
</evidence>
<evidence type="ECO:0000256" key="2">
    <source>
        <dbReference type="ARBA" id="ARBA00022723"/>
    </source>
</evidence>
<reference evidence="12" key="1">
    <citation type="submission" date="2024-04" db="EMBL/GenBank/DDBJ databases">
        <title>Salinicola lusitanus LLJ914,a marine bacterium isolated from the Okinawa Trough.</title>
        <authorList>
            <person name="Li J."/>
        </authorList>
    </citation>
    <scope>NUCLEOTIDE SEQUENCE [LARGE SCALE GENOMIC DNA]</scope>
</reference>
<keyword evidence="1" id="KW-0399">Innate immunity</keyword>
<accession>A0AAW0Q4A8</accession>
<dbReference type="Gene3D" id="3.30.40.10">
    <property type="entry name" value="Zinc/RING finger domain, C3HC4 (zinc finger)"/>
    <property type="match status" value="1"/>
</dbReference>
<dbReference type="AlphaFoldDB" id="A0AAW0Q4A8"/>
<dbReference type="SMART" id="SM00336">
    <property type="entry name" value="BBOX"/>
    <property type="match status" value="1"/>
</dbReference>
<evidence type="ECO:0000313" key="12">
    <source>
        <dbReference type="Proteomes" id="UP001460270"/>
    </source>
</evidence>
<dbReference type="InterPro" id="IPR043136">
    <property type="entry name" value="B30.2/SPRY_sf"/>
</dbReference>
<dbReference type="CDD" id="cd19769">
    <property type="entry name" value="Bbox2_TRIM16-like"/>
    <property type="match status" value="1"/>
</dbReference>
<feature type="coiled-coil region" evidence="7">
    <location>
        <begin position="278"/>
        <end position="324"/>
    </location>
</feature>
<name>A0AAW0Q4A8_9GOBI</name>
<evidence type="ECO:0000259" key="10">
    <source>
        <dbReference type="PROSITE" id="PS50188"/>
    </source>
</evidence>
<dbReference type="GO" id="GO:0008270">
    <property type="term" value="F:zinc ion binding"/>
    <property type="evidence" value="ECO:0007669"/>
    <property type="project" value="UniProtKB-KW"/>
</dbReference>
<dbReference type="GO" id="GO:0045087">
    <property type="term" value="P:innate immune response"/>
    <property type="evidence" value="ECO:0007669"/>
    <property type="project" value="UniProtKB-KW"/>
</dbReference>
<dbReference type="PROSITE" id="PS50089">
    <property type="entry name" value="ZF_RING_2"/>
    <property type="match status" value="1"/>
</dbReference>
<evidence type="ECO:0000313" key="11">
    <source>
        <dbReference type="EMBL" id="KAK7945360.1"/>
    </source>
</evidence>
<dbReference type="PROSITE" id="PS50119">
    <property type="entry name" value="ZF_BBOX"/>
    <property type="match status" value="1"/>
</dbReference>
<dbReference type="InterPro" id="IPR013083">
    <property type="entry name" value="Znf_RING/FYVE/PHD"/>
</dbReference>
<dbReference type="Pfam" id="PF00622">
    <property type="entry name" value="SPRY"/>
    <property type="match status" value="1"/>
</dbReference>
<feature type="domain" description="B box-type" evidence="9">
    <location>
        <begin position="177"/>
        <end position="227"/>
    </location>
</feature>
<dbReference type="InterPro" id="IPR001841">
    <property type="entry name" value="Znf_RING"/>
</dbReference>
<evidence type="ECO:0000256" key="3">
    <source>
        <dbReference type="ARBA" id="ARBA00022771"/>
    </source>
</evidence>
<dbReference type="SMART" id="SM00184">
    <property type="entry name" value="RING"/>
    <property type="match status" value="1"/>
</dbReference>
<dbReference type="Pfam" id="PF13765">
    <property type="entry name" value="PRY"/>
    <property type="match status" value="1"/>
</dbReference>
<protein>
    <submittedName>
        <fullName evidence="11">Uncharacterized protein</fullName>
    </submittedName>
</protein>
<dbReference type="InterPro" id="IPR001870">
    <property type="entry name" value="B30.2/SPRY"/>
</dbReference>
<dbReference type="SUPFAM" id="SSF57850">
    <property type="entry name" value="RING/U-box"/>
    <property type="match status" value="1"/>
</dbReference>
<dbReference type="SMART" id="SM00589">
    <property type="entry name" value="PRY"/>
    <property type="match status" value="1"/>
</dbReference>
<dbReference type="InterPro" id="IPR000315">
    <property type="entry name" value="Znf_B-box"/>
</dbReference>
<sequence length="621" mass="70596">MVKEGGCSKWINTDPVSPQIHQKLQDTTIEKMAERALQLDQETFNCSVCLDLLKDPVTIPCGHSYCMSCIDTHWNEEVIKESFSCPQCRHNLTDRPVLVKNTMLAALVEELSKVSVSESDCSAAHGDVSCDLCSGKKIKAVKSCLQCLVSYCKEHLQPHYEVAAFKKHNLVDPTENLRDNICSRHDEVMKMFCRTDQKCICYLCSVDEHKDHDTVLAATRRHEMQEELEACILKTRQRIQEKQTQLDFLQSQADDVVRCGNTAVTEADRVFAAISHLVEKAKAEVKSHVRSQQEAEEERVKHLQDQVSQEMTELKRKYNRLERLSQTEDHSGFIIAFPSLSKLSESSDLPNIEEKPLLYLDAVMNAVAELREKLMDTSALNQAVEEEEENVEQPEDNPDTSLELDEWLALPQIQEPAVLEQELPENTTEIQNETPSRAELLSYAHDVTLDPNTAHSLLSLSSEGNIVRHMSSQQYHQAHPDRFTDYAQVLTNETLTGRCYVEVKGRSYDYFSVAVVYKDIRREGPYYECSFGNNDKTWALDCYSDGYVFWHDRVCTTIRVPASNKIGIYVDYDAGILSFYSVAQEVSLIHTVQTTFTQPLLAGIWLKDAADCAEICNISQR</sequence>
<dbReference type="Proteomes" id="UP001460270">
    <property type="component" value="Unassembled WGS sequence"/>
</dbReference>
<dbReference type="PANTHER" id="PTHR25465">
    <property type="entry name" value="B-BOX DOMAIN CONTAINING"/>
    <property type="match status" value="1"/>
</dbReference>
<dbReference type="Pfam" id="PF00643">
    <property type="entry name" value="zf-B_box"/>
    <property type="match status" value="1"/>
</dbReference>
<evidence type="ECO:0000256" key="6">
    <source>
        <dbReference type="PROSITE-ProRule" id="PRU00024"/>
    </source>
</evidence>
<gene>
    <name evidence="11" type="ORF">WMY93_001088</name>
</gene>
<keyword evidence="3 6" id="KW-0863">Zinc-finger</keyword>
<dbReference type="EMBL" id="JBBPFD010000001">
    <property type="protein sequence ID" value="KAK7945360.1"/>
    <property type="molecule type" value="Genomic_DNA"/>
</dbReference>
<keyword evidence="12" id="KW-1185">Reference proteome</keyword>
<dbReference type="Gene3D" id="4.10.830.40">
    <property type="match status" value="1"/>
</dbReference>
<dbReference type="SUPFAM" id="SSF57845">
    <property type="entry name" value="B-box zinc-binding domain"/>
    <property type="match status" value="1"/>
</dbReference>
<dbReference type="GO" id="GO:0005737">
    <property type="term" value="C:cytoplasm"/>
    <property type="evidence" value="ECO:0007669"/>
    <property type="project" value="UniProtKB-ARBA"/>
</dbReference>
<dbReference type="PANTHER" id="PTHR25465:SF5">
    <property type="entry name" value="E3 UBIQUITIN_ISG15 LIGASE TRIM25-RELATED"/>
    <property type="match status" value="1"/>
</dbReference>
<dbReference type="CDD" id="cd16040">
    <property type="entry name" value="SPRY_PRY_SNTX"/>
    <property type="match status" value="1"/>
</dbReference>
<feature type="domain" description="B30.2/SPRY" evidence="10">
    <location>
        <begin position="426"/>
        <end position="621"/>
    </location>
</feature>
<evidence type="ECO:0000259" key="9">
    <source>
        <dbReference type="PROSITE" id="PS50119"/>
    </source>
</evidence>
<feature type="domain" description="RING-type" evidence="8">
    <location>
        <begin position="46"/>
        <end position="89"/>
    </location>
</feature>
<dbReference type="InterPro" id="IPR003877">
    <property type="entry name" value="SPRY_dom"/>
</dbReference>
<organism evidence="11 12">
    <name type="scientific">Mugilogobius chulae</name>
    <name type="common">yellowstripe goby</name>
    <dbReference type="NCBI Taxonomy" id="88201"/>
    <lineage>
        <taxon>Eukaryota</taxon>
        <taxon>Metazoa</taxon>
        <taxon>Chordata</taxon>
        <taxon>Craniata</taxon>
        <taxon>Vertebrata</taxon>
        <taxon>Euteleostomi</taxon>
        <taxon>Actinopterygii</taxon>
        <taxon>Neopterygii</taxon>
        <taxon>Teleostei</taxon>
        <taxon>Neoteleostei</taxon>
        <taxon>Acanthomorphata</taxon>
        <taxon>Gobiaria</taxon>
        <taxon>Gobiiformes</taxon>
        <taxon>Gobioidei</taxon>
        <taxon>Gobiidae</taxon>
        <taxon>Gobionellinae</taxon>
        <taxon>Mugilogobius</taxon>
    </lineage>
</organism>
<dbReference type="PROSITE" id="PS50188">
    <property type="entry name" value="B302_SPRY"/>
    <property type="match status" value="1"/>
</dbReference>
<dbReference type="InterPro" id="IPR006574">
    <property type="entry name" value="PRY"/>
</dbReference>
<dbReference type="InterPro" id="IPR003879">
    <property type="entry name" value="Butyrophylin_SPRY"/>
</dbReference>
<dbReference type="Pfam" id="PF25600">
    <property type="entry name" value="TRIM_CC"/>
    <property type="match status" value="1"/>
</dbReference>
<keyword evidence="5" id="KW-0391">Immunity</keyword>
<dbReference type="PROSITE" id="PS00518">
    <property type="entry name" value="ZF_RING_1"/>
    <property type="match status" value="1"/>
</dbReference>
<comment type="caution">
    <text evidence="11">The sequence shown here is derived from an EMBL/GenBank/DDBJ whole genome shotgun (WGS) entry which is preliminary data.</text>
</comment>
<dbReference type="InterPro" id="IPR013320">
    <property type="entry name" value="ConA-like_dom_sf"/>
</dbReference>
<dbReference type="Pfam" id="PF15227">
    <property type="entry name" value="zf-C3HC4_4"/>
    <property type="match status" value="1"/>
</dbReference>
<keyword evidence="4" id="KW-0862">Zinc</keyword>
<dbReference type="PRINTS" id="PR01407">
    <property type="entry name" value="BUTYPHLNCDUF"/>
</dbReference>
<dbReference type="SUPFAM" id="SSF49899">
    <property type="entry name" value="Concanavalin A-like lectins/glucanases"/>
    <property type="match status" value="1"/>
</dbReference>
<dbReference type="InterPro" id="IPR058030">
    <property type="entry name" value="TRIM8/14/16/25/29/45/65_CC"/>
</dbReference>
<keyword evidence="7" id="KW-0175">Coiled coil</keyword>
<evidence type="ECO:0000256" key="5">
    <source>
        <dbReference type="ARBA" id="ARBA00022859"/>
    </source>
</evidence>
<proteinExistence type="predicted"/>